<reference evidence="4" key="1">
    <citation type="submission" date="2021-05" db="EMBL/GenBank/DDBJ databases">
        <title>The genome of the haptophyte Pavlova lutheri (Diacronema luteri, Pavlovales) - a model for lipid biosynthesis in eukaryotic algae.</title>
        <authorList>
            <person name="Hulatt C.J."/>
            <person name="Posewitz M.C."/>
        </authorList>
    </citation>
    <scope>NUCLEOTIDE SEQUENCE</scope>
    <source>
        <strain evidence="4">NIVA-4/92</strain>
    </source>
</reference>
<name>A0A8J5XM79_DIALT</name>
<feature type="chain" id="PRO_5035215118" description="ABC1 atypical kinase-like domain-containing protein" evidence="2">
    <location>
        <begin position="16"/>
        <end position="783"/>
    </location>
</feature>
<dbReference type="CDD" id="cd05121">
    <property type="entry name" value="ABC1_ADCK3-like"/>
    <property type="match status" value="1"/>
</dbReference>
<dbReference type="AlphaFoldDB" id="A0A8J5XM79"/>
<evidence type="ECO:0000256" key="1">
    <source>
        <dbReference type="ARBA" id="ARBA00009670"/>
    </source>
</evidence>
<organism evidence="4 5">
    <name type="scientific">Diacronema lutheri</name>
    <name type="common">Unicellular marine alga</name>
    <name type="synonym">Monochrysis lutheri</name>
    <dbReference type="NCBI Taxonomy" id="2081491"/>
    <lineage>
        <taxon>Eukaryota</taxon>
        <taxon>Haptista</taxon>
        <taxon>Haptophyta</taxon>
        <taxon>Pavlovophyceae</taxon>
        <taxon>Pavlovales</taxon>
        <taxon>Pavlovaceae</taxon>
        <taxon>Diacronema</taxon>
    </lineage>
</organism>
<protein>
    <recommendedName>
        <fullName evidence="3">ABC1 atypical kinase-like domain-containing protein</fullName>
    </recommendedName>
</protein>
<comment type="caution">
    <text evidence="4">The sequence shown here is derived from an EMBL/GenBank/DDBJ whole genome shotgun (WGS) entry which is preliminary data.</text>
</comment>
<evidence type="ECO:0000313" key="4">
    <source>
        <dbReference type="EMBL" id="KAG8463204.1"/>
    </source>
</evidence>
<dbReference type="PANTHER" id="PTHR10566">
    <property type="entry name" value="CHAPERONE-ACTIVITY OF BC1 COMPLEX CABC1 -RELATED"/>
    <property type="match status" value="1"/>
</dbReference>
<proteinExistence type="inferred from homology"/>
<sequence>MRATIALLLVGGALGAVAPARTVARARATASMVATRPAAAAPAPPAIGADDVRAASALAMEVVTATPFSARGGARARKRDRLRALLAVFSAPLRALRVARAASSAAADASALLSEACAVDAAEPGGGGECADAGLLRSGVRELRSLLARTVRTAAGGGGAAAGAYGASGLAMEAGWEARGQGSAFRRTIEVWRFALAAVVKVVRASKAAKAAVATAADGAEPSPDALAEATRARVAAGTFIRDGLLKLGPTFIKLGQVVSTRSDILPRDYIDVLKTLQDDVPGFSGERARAIVASELGAPVDTIFREFSDKPIAAASLGQVHRAVLLNGTEVAVKVQRAGLRQLFDLDLKNLKVLAKLLDKLDPKADGADREWAAIYDESARLLYLEIDYLNEARNALRFAADFSAQADAVRVPRVFLELCTERVLTMEFVPSLKLTDVAALDALGLDRPALARTVARTFLEQLLRSGFFHCDPHPGNLCVDRSGKLVFYDFGMMDELTPQVRDGFRTFCIALFGGGPYISDAQLAANSAQLVRAVAQMGILSRSADRLAVQKLAAYFIRSFKDAQLGRARRAPGTIKSTLGDDLRTLTDESVFRFPPTFTFIFRAFASVDGIGKGLDPSYELGKLAQPFIEQLTADESTPLQKLGQATGLNLRDVESAVTSPRKVAYIEGTLRAMEQGALKIRVRALENERALERLSAQQATTQAVVLAAAALNVATLASGAVAPRLAYGAAALFAAQAASRALGVRKLDKKRALYSAPAFDNTALGGSAPAVDGDGDAVDV</sequence>
<evidence type="ECO:0000259" key="3">
    <source>
        <dbReference type="Pfam" id="PF03109"/>
    </source>
</evidence>
<dbReference type="PANTHER" id="PTHR10566:SF113">
    <property type="entry name" value="PROTEIN ACTIVITY OF BC1 COMPLEX KINASE 7, CHLOROPLASTIC"/>
    <property type="match status" value="1"/>
</dbReference>
<comment type="similarity">
    <text evidence="1">Belongs to the protein kinase superfamily. ADCK protein kinase family.</text>
</comment>
<dbReference type="OMA" id="WVAIFDE"/>
<evidence type="ECO:0000313" key="5">
    <source>
        <dbReference type="Proteomes" id="UP000751190"/>
    </source>
</evidence>
<dbReference type="Proteomes" id="UP000751190">
    <property type="component" value="Unassembled WGS sequence"/>
</dbReference>
<dbReference type="EMBL" id="JAGTXO010000017">
    <property type="protein sequence ID" value="KAG8463204.1"/>
    <property type="molecule type" value="Genomic_DNA"/>
</dbReference>
<gene>
    <name evidence="4" type="ORF">KFE25_011201</name>
</gene>
<evidence type="ECO:0000256" key="2">
    <source>
        <dbReference type="SAM" id="SignalP"/>
    </source>
</evidence>
<accession>A0A8J5XM79</accession>
<dbReference type="Pfam" id="PF03109">
    <property type="entry name" value="ABC1"/>
    <property type="match status" value="1"/>
</dbReference>
<keyword evidence="2" id="KW-0732">Signal</keyword>
<feature type="signal peptide" evidence="2">
    <location>
        <begin position="1"/>
        <end position="15"/>
    </location>
</feature>
<dbReference type="InterPro" id="IPR011009">
    <property type="entry name" value="Kinase-like_dom_sf"/>
</dbReference>
<dbReference type="InterPro" id="IPR050154">
    <property type="entry name" value="UbiB_kinase"/>
</dbReference>
<dbReference type="OrthoDB" id="427480at2759"/>
<keyword evidence="5" id="KW-1185">Reference proteome</keyword>
<dbReference type="SUPFAM" id="SSF56112">
    <property type="entry name" value="Protein kinase-like (PK-like)"/>
    <property type="match status" value="1"/>
</dbReference>
<dbReference type="InterPro" id="IPR004147">
    <property type="entry name" value="ABC1_dom"/>
</dbReference>
<feature type="domain" description="ABC1 atypical kinase-like" evidence="3">
    <location>
        <begin position="277"/>
        <end position="513"/>
    </location>
</feature>